<keyword evidence="2" id="KW-1133">Transmembrane helix</keyword>
<dbReference type="SUPFAM" id="SSF55469">
    <property type="entry name" value="FMN-dependent nitroreductase-like"/>
    <property type="match status" value="2"/>
</dbReference>
<dbReference type="AlphaFoldDB" id="A0A849SST5"/>
<organism evidence="3 4">
    <name type="scientific">Eiseniibacteriota bacterium</name>
    <dbReference type="NCBI Taxonomy" id="2212470"/>
    <lineage>
        <taxon>Bacteria</taxon>
        <taxon>Candidatus Eiseniibacteriota</taxon>
    </lineage>
</organism>
<feature type="compositionally biased region" description="Polar residues" evidence="1">
    <location>
        <begin position="7"/>
        <end position="19"/>
    </location>
</feature>
<dbReference type="NCBIfam" id="NF047509">
    <property type="entry name" value="Rv3131_FMN_oxido"/>
    <property type="match status" value="1"/>
</dbReference>
<accession>A0A849SST5</accession>
<dbReference type="EMBL" id="JABFRW010000174">
    <property type="protein sequence ID" value="NOT35125.1"/>
    <property type="molecule type" value="Genomic_DNA"/>
</dbReference>
<dbReference type="Gene3D" id="3.40.109.10">
    <property type="entry name" value="NADH Oxidase"/>
    <property type="match status" value="1"/>
</dbReference>
<reference evidence="3 4" key="1">
    <citation type="submission" date="2020-04" db="EMBL/GenBank/DDBJ databases">
        <title>Metagenomic profiling of ammonia- and methane-oxidizing microorganisms in a Dutch drinking water treatment plant.</title>
        <authorList>
            <person name="Poghosyan L."/>
            <person name="Leucker S."/>
        </authorList>
    </citation>
    <scope>NUCLEOTIDE SEQUENCE [LARGE SCALE GENOMIC DNA]</scope>
    <source>
        <strain evidence="3">S-RSF-IL-03</strain>
    </source>
</reference>
<dbReference type="InterPro" id="IPR006311">
    <property type="entry name" value="TAT_signal"/>
</dbReference>
<evidence type="ECO:0000313" key="3">
    <source>
        <dbReference type="EMBL" id="NOT35125.1"/>
    </source>
</evidence>
<gene>
    <name evidence="3" type="ORF">HOP12_13335</name>
</gene>
<dbReference type="PROSITE" id="PS51318">
    <property type="entry name" value="TAT"/>
    <property type="match status" value="1"/>
</dbReference>
<proteinExistence type="predicted"/>
<dbReference type="GO" id="GO:0016491">
    <property type="term" value="F:oxidoreductase activity"/>
    <property type="evidence" value="ECO:0007669"/>
    <property type="project" value="InterPro"/>
</dbReference>
<evidence type="ECO:0000256" key="1">
    <source>
        <dbReference type="SAM" id="MobiDB-lite"/>
    </source>
</evidence>
<protein>
    <recommendedName>
        <fullName evidence="5">Nitroreductase domain-containing protein</fullName>
    </recommendedName>
</protein>
<evidence type="ECO:0008006" key="5">
    <source>
        <dbReference type="Google" id="ProtNLM"/>
    </source>
</evidence>
<evidence type="ECO:0000256" key="2">
    <source>
        <dbReference type="SAM" id="Phobius"/>
    </source>
</evidence>
<sequence length="406" mass="44692">MKRPRSSVRQEPSQSSETTVAPLRAPRLLTRRRVLVVGAAALAYTALRPTLALARRASRETPGLQPWSLARAAPGQPVEFARAVMSAAVLAPSHWNTQPWRLEFDPGTIRLVADPTRALPGLDPDRRSLTIALGGALENMLIALRAYGQRPAVTYFPRETDRDLVASITWSPDEAPRDRLLFGAIPERRTNRRDYDGRGIYPQNRNALAALIPQDLHLRWIEERAALRTFADLAADAAESQVRDARLQRERMRWMRFGDDEARRRGDGVTLDALELGGPGRWLGGRAFDPESFFIGLGAGSEARRARDAVRSAGALVLISSPRNGDAVALTAGQAWQRFALRATTLGIAQQVMSAPLEVARHRPDVLRAFGAIGETPLLFARLGHARPPDASVRRAVNLVATFRNS</sequence>
<keyword evidence="2" id="KW-0472">Membrane</keyword>
<comment type="caution">
    <text evidence="3">The sequence shown here is derived from an EMBL/GenBank/DDBJ whole genome shotgun (WGS) entry which is preliminary data.</text>
</comment>
<feature type="transmembrane region" description="Helical" evidence="2">
    <location>
        <begin position="34"/>
        <end position="54"/>
    </location>
</feature>
<keyword evidence="2" id="KW-0812">Transmembrane</keyword>
<name>A0A849SST5_UNCEI</name>
<dbReference type="Proteomes" id="UP000580839">
    <property type="component" value="Unassembled WGS sequence"/>
</dbReference>
<dbReference type="InterPro" id="IPR000415">
    <property type="entry name" value="Nitroreductase-like"/>
</dbReference>
<evidence type="ECO:0000313" key="4">
    <source>
        <dbReference type="Proteomes" id="UP000580839"/>
    </source>
</evidence>
<feature type="region of interest" description="Disordered" evidence="1">
    <location>
        <begin position="1"/>
        <end position="23"/>
    </location>
</feature>